<sequence length="749" mass="83269">MDDDALVDLFSLFLAPNRLQRLSSTSAQLVPALALSSKPFTKLLHLEIPASSLHEPSFVAALSLCPSIRRLDIQTERAVSSGSRLHTSIPTTLPPSVLPNLSIYRGPRNYASLFCYRPESDARVHTVELTSLSSAPRLFQTFRSLPSKLENLVIRIDGEVPKTLFSTIHQRFPTLRSLSVNDPVLSFGPLKEILHECAEEGTILPSLRSLRVRVMGKERYNLWVPPAAEANDVIQMFGKLRGDVGSVYPGLTSLKFVHGIENSTVVWRATYPGNELALSSHNFLSPATMSESAVTTAEQEQVAECSPTVTGYPPPCTPRKRRPSRGVRSPYFSPPRRSLSPSPKEHKRSRYFPNNSPRDTLPQDAPFIGNLSDIRSTLKPLKPLLIQETVRDDPWKVLIAVTLLNKTAGALAIPVFWKLVEQWPTPFALSQGAFHIRPPLSTTLTDLAADEPFLVSLLTPLGTQNRRAARLIALSRNYLLDPPSPHDVRRSRASGPLLSPRKREKYPDTPISHLPGAGAYALDSYRIFCASAGEDEWRNVQPADKELRKYLRWRWAFELGRRWDPVVGDLGPVDEEYVEWLVKELESLICGNAGLDSRASLRVVHLLFSPAQRRRFSSLRPLRRSTHLKMTRQGSSGGRLPDRRQPSSRIELGTSASRLATEPNSSILAPAAAKLGPESGSWGEETSTGEVDGRSTSYARLFAVWGSAGVKDFVDGEREAWNETQRFSGSRSGKPRKVRSRTRQADVML</sequence>
<organism evidence="4 5">
    <name type="scientific">Mycena chlorophos</name>
    <name type="common">Agaric fungus</name>
    <name type="synonym">Agaricus chlorophos</name>
    <dbReference type="NCBI Taxonomy" id="658473"/>
    <lineage>
        <taxon>Eukaryota</taxon>
        <taxon>Fungi</taxon>
        <taxon>Dikarya</taxon>
        <taxon>Basidiomycota</taxon>
        <taxon>Agaricomycotina</taxon>
        <taxon>Agaricomycetes</taxon>
        <taxon>Agaricomycetidae</taxon>
        <taxon>Agaricales</taxon>
        <taxon>Marasmiineae</taxon>
        <taxon>Mycenaceae</taxon>
        <taxon>Mycena</taxon>
    </lineage>
</organism>
<protein>
    <recommendedName>
        <fullName evidence="6">DNA glycosylase</fullName>
    </recommendedName>
</protein>
<evidence type="ECO:0000256" key="3">
    <source>
        <dbReference type="SAM" id="MobiDB-lite"/>
    </source>
</evidence>
<dbReference type="InterPro" id="IPR045138">
    <property type="entry name" value="MeCP2/MBD4"/>
</dbReference>
<dbReference type="PANTHER" id="PTHR15074">
    <property type="entry name" value="METHYL-CPG-BINDING PROTEIN"/>
    <property type="match status" value="1"/>
</dbReference>
<name>A0ABQ0LJU8_MYCCL</name>
<evidence type="ECO:0008006" key="6">
    <source>
        <dbReference type="Google" id="ProtNLM"/>
    </source>
</evidence>
<comment type="subcellular location">
    <subcellularLocation>
        <location evidence="1">Nucleus</location>
    </subcellularLocation>
</comment>
<dbReference type="SUPFAM" id="SSF48150">
    <property type="entry name" value="DNA-glycosylase"/>
    <property type="match status" value="1"/>
</dbReference>
<accession>A0ABQ0LJU8</accession>
<reference evidence="4" key="1">
    <citation type="submission" date="2014-09" db="EMBL/GenBank/DDBJ databases">
        <title>Genome sequence of the luminous mushroom Mycena chlorophos for searching fungal bioluminescence genes.</title>
        <authorList>
            <person name="Tanaka Y."/>
            <person name="Kasuga D."/>
            <person name="Oba Y."/>
            <person name="Hase S."/>
            <person name="Sato K."/>
            <person name="Oba Y."/>
            <person name="Sakakibara Y."/>
        </authorList>
    </citation>
    <scope>NUCLEOTIDE SEQUENCE</scope>
</reference>
<dbReference type="EMBL" id="DF847129">
    <property type="protein sequence ID" value="GAT51327.1"/>
    <property type="molecule type" value="Genomic_DNA"/>
</dbReference>
<feature type="region of interest" description="Disordered" evidence="3">
    <location>
        <begin position="627"/>
        <end position="648"/>
    </location>
</feature>
<keyword evidence="2" id="KW-0539">Nucleus</keyword>
<feature type="compositionally biased region" description="Basic residues" evidence="3">
    <location>
        <begin position="733"/>
        <end position="742"/>
    </location>
</feature>
<feature type="region of interest" description="Disordered" evidence="3">
    <location>
        <begin position="723"/>
        <end position="749"/>
    </location>
</feature>
<dbReference type="InterPro" id="IPR011257">
    <property type="entry name" value="DNA_glycosylase"/>
</dbReference>
<keyword evidence="5" id="KW-1185">Reference proteome</keyword>
<evidence type="ECO:0000256" key="1">
    <source>
        <dbReference type="ARBA" id="ARBA00004123"/>
    </source>
</evidence>
<evidence type="ECO:0000256" key="2">
    <source>
        <dbReference type="ARBA" id="ARBA00023242"/>
    </source>
</evidence>
<feature type="compositionally biased region" description="Low complexity" evidence="3">
    <location>
        <begin position="328"/>
        <end position="342"/>
    </location>
</feature>
<gene>
    <name evidence="4" type="ORF">MCHLO_08478</name>
</gene>
<evidence type="ECO:0000313" key="5">
    <source>
        <dbReference type="Proteomes" id="UP000815677"/>
    </source>
</evidence>
<feature type="region of interest" description="Disordered" evidence="3">
    <location>
        <begin position="483"/>
        <end position="509"/>
    </location>
</feature>
<dbReference type="PANTHER" id="PTHR15074:SF0">
    <property type="entry name" value="METHYL-CPG-BINDING DOMAIN PROTEIN 4-LIKE PROTEIN"/>
    <property type="match status" value="1"/>
</dbReference>
<feature type="region of interest" description="Disordered" evidence="3">
    <location>
        <begin position="304"/>
        <end position="364"/>
    </location>
</feature>
<evidence type="ECO:0000313" key="4">
    <source>
        <dbReference type="EMBL" id="GAT51327.1"/>
    </source>
</evidence>
<proteinExistence type="predicted"/>
<dbReference type="Gene3D" id="1.10.340.30">
    <property type="entry name" value="Hypothetical protein, domain 2"/>
    <property type="match status" value="1"/>
</dbReference>
<dbReference type="Proteomes" id="UP000815677">
    <property type="component" value="Unassembled WGS sequence"/>
</dbReference>
<dbReference type="SUPFAM" id="SSF52047">
    <property type="entry name" value="RNI-like"/>
    <property type="match status" value="1"/>
</dbReference>